<evidence type="ECO:0000313" key="2">
    <source>
        <dbReference type="Proteomes" id="UP000071601"/>
    </source>
</evidence>
<name>A0AB33UET0_STRSU</name>
<dbReference type="GO" id="GO:0046872">
    <property type="term" value="F:metal ion binding"/>
    <property type="evidence" value="ECO:0007669"/>
    <property type="project" value="InterPro"/>
</dbReference>
<proteinExistence type="predicted"/>
<dbReference type="Proteomes" id="UP000071601">
    <property type="component" value="Unassembled WGS sequence"/>
</dbReference>
<comment type="caution">
    <text evidence="1">The sequence shown here is derived from an EMBL/GenBank/DDBJ whole genome shotgun (WGS) entry which is preliminary data.</text>
</comment>
<organism evidence="1 2">
    <name type="scientific">Streptococcus suis</name>
    <dbReference type="NCBI Taxonomy" id="1307"/>
    <lineage>
        <taxon>Bacteria</taxon>
        <taxon>Bacillati</taxon>
        <taxon>Bacillota</taxon>
        <taxon>Bacilli</taxon>
        <taxon>Lactobacillales</taxon>
        <taxon>Streptococcaceae</taxon>
        <taxon>Streptococcus</taxon>
    </lineage>
</organism>
<accession>A0AB33UET0</accession>
<dbReference type="SUPFAM" id="SSF63411">
    <property type="entry name" value="LuxS/MPP-like metallohydrolase"/>
    <property type="match status" value="1"/>
</dbReference>
<sequence>MTKNMTQEEFNRLILEVKTELEKSIQSIKDKAPNLYQIIIDFLDGKISIEEINAFQSLTKEEQRIFINNYQGRA</sequence>
<dbReference type="EMBL" id="FILR01000012">
    <property type="protein sequence ID" value="CYX61628.1"/>
    <property type="molecule type" value="Genomic_DNA"/>
</dbReference>
<gene>
    <name evidence="1" type="ORF">ERS132525_01343</name>
</gene>
<evidence type="ECO:0008006" key="3">
    <source>
        <dbReference type="Google" id="ProtNLM"/>
    </source>
</evidence>
<dbReference type="AlphaFoldDB" id="A0AB33UET0"/>
<protein>
    <recommendedName>
        <fullName evidence="3">Phage protein</fullName>
    </recommendedName>
</protein>
<dbReference type="RefSeq" id="WP_044685108.1">
    <property type="nucleotide sequence ID" value="NZ_CEGZ01000034.1"/>
</dbReference>
<dbReference type="InterPro" id="IPR011249">
    <property type="entry name" value="Metalloenz_LuxS/M16"/>
</dbReference>
<evidence type="ECO:0000313" key="1">
    <source>
        <dbReference type="EMBL" id="CYX61628.1"/>
    </source>
</evidence>
<reference evidence="1 2" key="1">
    <citation type="submission" date="2016-02" db="EMBL/GenBank/DDBJ databases">
        <authorList>
            <consortium name="Pathogen Informatics"/>
        </authorList>
    </citation>
    <scope>NUCLEOTIDE SEQUENCE [LARGE SCALE GENOMIC DNA]</scope>
    <source>
        <strain evidence="1 2">SS985</strain>
    </source>
</reference>